<dbReference type="OrthoDB" id="2448410at2759"/>
<dbReference type="Pfam" id="PF03184">
    <property type="entry name" value="DDE_1"/>
    <property type="match status" value="1"/>
</dbReference>
<dbReference type="EMBL" id="BQFW01000005">
    <property type="protein sequence ID" value="GJJ71553.1"/>
    <property type="molecule type" value="Genomic_DNA"/>
</dbReference>
<keyword evidence="5" id="KW-1185">Reference proteome</keyword>
<evidence type="ECO:0000313" key="5">
    <source>
        <dbReference type="Proteomes" id="UP000827284"/>
    </source>
</evidence>
<dbReference type="AlphaFoldDB" id="A0A9P3H7N7"/>
<dbReference type="Pfam" id="PF03221">
    <property type="entry name" value="HTH_Tnp_Tc5"/>
    <property type="match status" value="1"/>
</dbReference>
<sequence>MLDTTTTRTTTTTTTTIDENGHLKKTTTVVLTEDVVTRETIYDGRGNKATTVMTTGKQTQAHKGKRKLPESSKLDGDCQSKTRQKYSRKPISMSLKARFIEDVEAARLKDPKTSVSSICRQEQYGFTPQAGNKILAEAKTILKEAERLGTNALTMFNKYNRRMDIVEQVLYLDFKNQLKLGLPVNDKRLLEMAFYTYMETMPLLRYKDRPAPYNFSPGWLANFKKRFNIRMHVGHGEEGDVDMVKNAPLFKAIADGLTGISPRDIYNCDETGLYLKALSNRTLSDTSVKGKKLIRGARVSILACCNADGTDKRPLFVLSAHRPQGLDEDTQAVMMTDFAGSGYMTQELFQEWLDVFDADMKEQGRKIVLLMDNAPGHGKLEQYHLTNITIVFLPPKTTSVAQPLDAGIIRSYKTKYTRHMIRVTANYRGSNGLQSTVVKYWPCLVKAWDDVTKTTIRNCFAHVPTIPPELRSELRTTQEDDIDKEMEQLKQELMKLYPAGDAAIQMQKDYGVLTYLKSCEGDGPTQGLMDAIKQVSRMEEYKDQFYSPEELTVVEEDQLDDESDPLDLDYFPSCAPRPCR</sequence>
<dbReference type="InterPro" id="IPR036397">
    <property type="entry name" value="RNaseH_sf"/>
</dbReference>
<dbReference type="InterPro" id="IPR004875">
    <property type="entry name" value="DDE_SF_endonuclease_dom"/>
</dbReference>
<dbReference type="GO" id="GO:0005634">
    <property type="term" value="C:nucleus"/>
    <property type="evidence" value="ECO:0007669"/>
    <property type="project" value="TreeGrafter"/>
</dbReference>
<evidence type="ECO:0000259" key="3">
    <source>
        <dbReference type="PROSITE" id="PS51253"/>
    </source>
</evidence>
<dbReference type="PANTHER" id="PTHR19303:SF73">
    <property type="entry name" value="PROTEIN PDC2"/>
    <property type="match status" value="1"/>
</dbReference>
<reference evidence="4" key="2">
    <citation type="journal article" date="2022" name="Microbiol. Resour. Announc.">
        <title>Whole-Genome Sequence of Entomortierella parvispora E1425, a Mucoromycotan Fungus Associated with Burkholderiaceae-Related Endosymbiotic Bacteria.</title>
        <authorList>
            <person name="Herlambang A."/>
            <person name="Guo Y."/>
            <person name="Takashima Y."/>
            <person name="Narisawa K."/>
            <person name="Ohta H."/>
            <person name="Nishizawa T."/>
        </authorList>
    </citation>
    <scope>NUCLEOTIDE SEQUENCE</scope>
    <source>
        <strain evidence="4">E1425</strain>
    </source>
</reference>
<gene>
    <name evidence="4" type="ORF">EMPS_03903</name>
</gene>
<feature type="region of interest" description="Disordered" evidence="2">
    <location>
        <begin position="54"/>
        <end position="87"/>
    </location>
</feature>
<feature type="domain" description="HTH CENPB-type" evidence="3">
    <location>
        <begin position="154"/>
        <end position="233"/>
    </location>
</feature>
<feature type="compositionally biased region" description="Basic and acidic residues" evidence="2">
    <location>
        <begin position="67"/>
        <end position="80"/>
    </location>
</feature>
<evidence type="ECO:0000313" key="4">
    <source>
        <dbReference type="EMBL" id="GJJ71553.1"/>
    </source>
</evidence>
<dbReference type="InterPro" id="IPR009057">
    <property type="entry name" value="Homeodomain-like_sf"/>
</dbReference>
<evidence type="ECO:0000256" key="2">
    <source>
        <dbReference type="SAM" id="MobiDB-lite"/>
    </source>
</evidence>
<dbReference type="Gene3D" id="3.30.420.10">
    <property type="entry name" value="Ribonuclease H-like superfamily/Ribonuclease H"/>
    <property type="match status" value="1"/>
</dbReference>
<accession>A0A9P3H7N7</accession>
<reference evidence="4" key="1">
    <citation type="submission" date="2021-11" db="EMBL/GenBank/DDBJ databases">
        <authorList>
            <person name="Herlambang A."/>
            <person name="Guo Y."/>
            <person name="Takashima Y."/>
            <person name="Nishizawa T."/>
        </authorList>
    </citation>
    <scope>NUCLEOTIDE SEQUENCE</scope>
    <source>
        <strain evidence="4">E1425</strain>
    </source>
</reference>
<evidence type="ECO:0000256" key="1">
    <source>
        <dbReference type="ARBA" id="ARBA00023125"/>
    </source>
</evidence>
<dbReference type="PROSITE" id="PS51253">
    <property type="entry name" value="HTH_CENPB"/>
    <property type="match status" value="1"/>
</dbReference>
<proteinExistence type="predicted"/>
<dbReference type="PANTHER" id="PTHR19303">
    <property type="entry name" value="TRANSPOSON"/>
    <property type="match status" value="1"/>
</dbReference>
<dbReference type="SUPFAM" id="SSF46689">
    <property type="entry name" value="Homeodomain-like"/>
    <property type="match status" value="1"/>
</dbReference>
<dbReference type="Gene3D" id="1.10.10.60">
    <property type="entry name" value="Homeodomain-like"/>
    <property type="match status" value="1"/>
</dbReference>
<name>A0A9P3H7N7_9FUNG</name>
<comment type="caution">
    <text evidence="4">The sequence shown here is derived from an EMBL/GenBank/DDBJ whole genome shotgun (WGS) entry which is preliminary data.</text>
</comment>
<dbReference type="InterPro" id="IPR006600">
    <property type="entry name" value="HTH_CenpB_DNA-bd_dom"/>
</dbReference>
<organism evidence="4 5">
    <name type="scientific">Entomortierella parvispora</name>
    <dbReference type="NCBI Taxonomy" id="205924"/>
    <lineage>
        <taxon>Eukaryota</taxon>
        <taxon>Fungi</taxon>
        <taxon>Fungi incertae sedis</taxon>
        <taxon>Mucoromycota</taxon>
        <taxon>Mortierellomycotina</taxon>
        <taxon>Mortierellomycetes</taxon>
        <taxon>Mortierellales</taxon>
        <taxon>Mortierellaceae</taxon>
        <taxon>Entomortierella</taxon>
    </lineage>
</organism>
<protein>
    <recommendedName>
        <fullName evidence="3">HTH CENPB-type domain-containing protein</fullName>
    </recommendedName>
</protein>
<dbReference type="InterPro" id="IPR050863">
    <property type="entry name" value="CenT-Element_Derived"/>
</dbReference>
<dbReference type="GO" id="GO:0003677">
    <property type="term" value="F:DNA binding"/>
    <property type="evidence" value="ECO:0007669"/>
    <property type="project" value="UniProtKB-KW"/>
</dbReference>
<keyword evidence="1" id="KW-0238">DNA-binding</keyword>
<dbReference type="Proteomes" id="UP000827284">
    <property type="component" value="Unassembled WGS sequence"/>
</dbReference>